<evidence type="ECO:0000313" key="1">
    <source>
        <dbReference type="EMBL" id="BAQ02599.1"/>
    </source>
</evidence>
<protein>
    <submittedName>
        <fullName evidence="1">Uncharacterized protein</fullName>
    </submittedName>
</protein>
<organism evidence="1 2">
    <name type="scientific">Ralstonia phage RSL2</name>
    <dbReference type="NCBI Taxonomy" id="1585840"/>
    <lineage>
        <taxon>Viruses</taxon>
        <taxon>Duplodnaviria</taxon>
        <taxon>Heunggongvirae</taxon>
        <taxon>Uroviricota</taxon>
        <taxon>Caudoviricetes</taxon>
        <taxon>Chimalliviridae</taxon>
        <taxon>Chiangmaivirus</taxon>
        <taxon>Chiangmaivirus RSL2</taxon>
    </lineage>
</organism>
<reference evidence="1 2" key="1">
    <citation type="submission" date="2014-12" db="EMBL/GenBank/DDBJ databases">
        <title>Genome analysis of a novel jumbo phage RSL2 infecting the phytopathogen Ralstonia solanacearum.</title>
        <authorList>
            <person name="Kawasaki T."/>
            <person name="Fujie M."/>
            <person name="Chatchawankanphanich O."/>
            <person name="Ogata H."/>
            <person name="Yamada T."/>
        </authorList>
    </citation>
    <scope>NUCLEOTIDE SEQUENCE [LARGE SCALE GENOMIC DNA]</scope>
    <source>
        <strain evidence="1 2">RSL2</strain>
    </source>
</reference>
<keyword evidence="2" id="KW-1185">Reference proteome</keyword>
<name>A0A0A8J9D1_9CAUD</name>
<dbReference type="KEGG" id="vg:26639512"/>
<dbReference type="Proteomes" id="UP000203794">
    <property type="component" value="Segment"/>
</dbReference>
<dbReference type="EMBL" id="AP014693">
    <property type="protein sequence ID" value="BAQ02599.1"/>
    <property type="molecule type" value="Genomic_DNA"/>
</dbReference>
<dbReference type="RefSeq" id="YP_009212920.1">
    <property type="nucleotide sequence ID" value="NC_028950.1"/>
</dbReference>
<dbReference type="GeneID" id="26639512"/>
<proteinExistence type="predicted"/>
<evidence type="ECO:0000313" key="2">
    <source>
        <dbReference type="Proteomes" id="UP000203794"/>
    </source>
</evidence>
<sequence>MPFDGQQLGQLLKWIEQMRDRGNYLPTIVFLQPTDFLTADNTADILKSPYAYEVLSGFKRLSLQSTFLNMTRARELASILKARYYHMELELNFIIEPEKVNNEKYLETIRANRDEFIELLDWKKHVASFAIMNVYEYDRVKKNDVKAILADYQALHDKVKEKFDSTIDFNFSMTRNPWWSNEDVADAVRSVSRIFDGGVDNVFNQTIRFSFGKLEDSSIEKHYNWHQGHFYVSPMIYERIASFHPKLKIPHTLYSVLETEDFERRLLIDQYHNSETKTECNSCRYQASCIERNVLTFMDMHEIKDCIIARKALDAINVI</sequence>
<dbReference type="OrthoDB" id="29963at10239"/>
<accession>A0A0A8J9D1</accession>